<comment type="caution">
    <text evidence="2">The sequence shown here is derived from an EMBL/GenBank/DDBJ whole genome shotgun (WGS) entry which is preliminary data.</text>
</comment>
<organism evidence="2 3">
    <name type="scientific">Thraustotheca clavata</name>
    <dbReference type="NCBI Taxonomy" id="74557"/>
    <lineage>
        <taxon>Eukaryota</taxon>
        <taxon>Sar</taxon>
        <taxon>Stramenopiles</taxon>
        <taxon>Oomycota</taxon>
        <taxon>Saprolegniomycetes</taxon>
        <taxon>Saprolegniales</taxon>
        <taxon>Achlyaceae</taxon>
        <taxon>Thraustotheca</taxon>
    </lineage>
</organism>
<protein>
    <recommendedName>
        <fullName evidence="4">Transmembrane protein</fullName>
    </recommendedName>
</protein>
<feature type="transmembrane region" description="Helical" evidence="1">
    <location>
        <begin position="341"/>
        <end position="359"/>
    </location>
</feature>
<keyword evidence="1" id="KW-0472">Membrane</keyword>
<evidence type="ECO:0008006" key="4">
    <source>
        <dbReference type="Google" id="ProtNLM"/>
    </source>
</evidence>
<keyword evidence="3" id="KW-1185">Reference proteome</keyword>
<accession>A0A1W0A0W0</accession>
<evidence type="ECO:0000313" key="3">
    <source>
        <dbReference type="Proteomes" id="UP000243217"/>
    </source>
</evidence>
<sequence length="600" mass="66421">MSSNDTGTLTTQISQETFTRVESTKSSKKLRIIPKSFFGQGMVLAILYLGFATVVAISTYFLTYIANTPLYFGTVMHSFTENQQNVPVTTLMQGSGTLSMTFASANSSMSLKTLATMNCGDQDTTCVANLLPDADRAWYQVGKAFTLIPEFDLPIFQDTTKLIKFQYINNLNGANTPLAQFYIDEQSMAITCMVRPASFYLAQQAATTAVSDYLAFCSKRTYDANWMCENEVDASVNTYVIQMSKATGSFVGLAKRGQLYLNAGHIAQLTGGVSGNYFIQPVPAVNEFQNGIIQSSSPWDILPASQCTKYDSQTKLGWLLQIQGVITMTWQCDSLMLTNSIVLWCMIIYLVNLQYLFLFRSSICYVPVYMSKNFVGLLILGVAFYGNEHLQALTTFMTQNPVDGFPSMFYALCGPAQVASIVGVMTGTLIQLWYNPLIVTQTWLVMAFSILNWVIVFVLEGFVFPHQNSSTPNTCALSSSTTCYLYSAISQTYFISVIVSTGIVALAIVSIAIHSKYWPDTLHVRPDNSALQYLNIRDFSSVATSTRGCICLDDEGVPGIDEGVLLIKNMLHVSNSVMTRSANVQYELVYRSYPFSEKIL</sequence>
<dbReference type="Proteomes" id="UP000243217">
    <property type="component" value="Unassembled WGS sequence"/>
</dbReference>
<dbReference type="AlphaFoldDB" id="A0A1W0A0W0"/>
<proteinExistence type="predicted"/>
<feature type="transmembrane region" description="Helical" evidence="1">
    <location>
        <begin position="366"/>
        <end position="387"/>
    </location>
</feature>
<keyword evidence="1" id="KW-0812">Transmembrane</keyword>
<keyword evidence="1" id="KW-1133">Transmembrane helix</keyword>
<feature type="transmembrane region" description="Helical" evidence="1">
    <location>
        <begin position="407"/>
        <end position="430"/>
    </location>
</feature>
<evidence type="ECO:0000313" key="2">
    <source>
        <dbReference type="EMBL" id="OQS03660.1"/>
    </source>
</evidence>
<feature type="transmembrane region" description="Helical" evidence="1">
    <location>
        <begin position="37"/>
        <end position="62"/>
    </location>
</feature>
<dbReference type="OrthoDB" id="74479at2759"/>
<feature type="transmembrane region" description="Helical" evidence="1">
    <location>
        <begin position="484"/>
        <end position="513"/>
    </location>
</feature>
<feature type="transmembrane region" description="Helical" evidence="1">
    <location>
        <begin position="442"/>
        <end position="464"/>
    </location>
</feature>
<dbReference type="EMBL" id="JNBS01000814">
    <property type="protein sequence ID" value="OQS03660.1"/>
    <property type="molecule type" value="Genomic_DNA"/>
</dbReference>
<reference evidence="2 3" key="1">
    <citation type="journal article" date="2014" name="Genome Biol. Evol.">
        <title>The secreted proteins of Achlya hypogyna and Thraustotheca clavata identify the ancestral oomycete secretome and reveal gene acquisitions by horizontal gene transfer.</title>
        <authorList>
            <person name="Misner I."/>
            <person name="Blouin N."/>
            <person name="Leonard G."/>
            <person name="Richards T.A."/>
            <person name="Lane C.E."/>
        </authorList>
    </citation>
    <scope>NUCLEOTIDE SEQUENCE [LARGE SCALE GENOMIC DNA]</scope>
    <source>
        <strain evidence="2 3">ATCC 34112</strain>
    </source>
</reference>
<gene>
    <name evidence="2" type="ORF">THRCLA_04020</name>
</gene>
<name>A0A1W0A0W0_9STRA</name>
<evidence type="ECO:0000256" key="1">
    <source>
        <dbReference type="SAM" id="Phobius"/>
    </source>
</evidence>